<comment type="caution">
    <text evidence="1">The sequence shown here is derived from an EMBL/GenBank/DDBJ whole genome shotgun (WGS) entry which is preliminary data.</text>
</comment>
<proteinExistence type="predicted"/>
<reference evidence="1 2" key="1">
    <citation type="journal article" date="2016" name="PLoS ONE">
        <title>Comparative Genomics Analysis of Streptococcus tigurinus Strains Identifies Genetic Elements Specifically and Uniquely Present in Highly Virulent Strains.</title>
        <authorList>
            <person name="Diene S.M."/>
            <person name="Francois P."/>
            <person name="Zbinden A."/>
            <person name="Entenza J.M."/>
            <person name="Resch G."/>
        </authorList>
    </citation>
    <scope>NUCLEOTIDE SEQUENCE [LARGE SCALE GENOMIC DNA]</scope>
    <source>
        <strain evidence="1 2">AZ_14</strain>
    </source>
</reference>
<dbReference type="RefSeq" id="WP_084933635.1">
    <property type="nucleotide sequence ID" value="NZ_LNVG01000011.1"/>
</dbReference>
<accession>A0A1X0WSS2</accession>
<name>A0A1X0WSS2_STROR</name>
<evidence type="ECO:0000313" key="2">
    <source>
        <dbReference type="Proteomes" id="UP000192789"/>
    </source>
</evidence>
<gene>
    <name evidence="1" type="ORF">ATE35_09405</name>
</gene>
<evidence type="ECO:0000313" key="1">
    <source>
        <dbReference type="EMBL" id="ORJ29808.1"/>
    </source>
</evidence>
<sequence length="345" mass="39217">MGELALKNDKLIEEEKNSSQLDIRLFQNKSKMFEKVGNYFTTIVNSYNEVKQNIDPKEIYVVKFTQEQLDKFNRGDIDFQKTVDMKSLLPNFVSKGTNNNIVSMARLEKIVLDNPEALQNVVSNVNRLVEAQKVSELELLLSEVKQISLDIKQGQKDDRRSKILGAESTIEQALLMSDENPQKEYLLLNAINQLNEGRASIIKEFEEVVAKNLSIPKTNLFLFLKSTIDDKFNEDVSNSFAELNDQFSYIVKTSDLLAKIYTVTGNNGLIDTVYTPVKNLIENNHEYISKLVELQEISAEEQGRLKWCIELNDFIGKIGATELSDDDIITIEFSGQELLKGVKDG</sequence>
<organism evidence="1 2">
    <name type="scientific">Streptococcus oralis subsp. tigurinus</name>
    <dbReference type="NCBI Taxonomy" id="1077464"/>
    <lineage>
        <taxon>Bacteria</taxon>
        <taxon>Bacillati</taxon>
        <taxon>Bacillota</taxon>
        <taxon>Bacilli</taxon>
        <taxon>Lactobacillales</taxon>
        <taxon>Streptococcaceae</taxon>
        <taxon>Streptococcus</taxon>
    </lineage>
</organism>
<dbReference type="Proteomes" id="UP000192789">
    <property type="component" value="Unassembled WGS sequence"/>
</dbReference>
<dbReference type="EMBL" id="LNVG01000011">
    <property type="protein sequence ID" value="ORJ29808.1"/>
    <property type="molecule type" value="Genomic_DNA"/>
</dbReference>
<protein>
    <submittedName>
        <fullName evidence="1">Uncharacterized protein</fullName>
    </submittedName>
</protein>
<dbReference type="AlphaFoldDB" id="A0A1X0WSS2"/>